<dbReference type="RefSeq" id="WP_036278740.1">
    <property type="nucleotide sequence ID" value="NZ_CP014476.1"/>
</dbReference>
<dbReference type="KEGG" id="mdn:JT25_020655"/>
<keyword evidence="2" id="KW-0378">Hydrolase</keyword>
<dbReference type="CDD" id="cd07574">
    <property type="entry name" value="nitrilase_Rim1_like"/>
    <property type="match status" value="1"/>
</dbReference>
<dbReference type="Pfam" id="PF00795">
    <property type="entry name" value="CN_hydrolase"/>
    <property type="match status" value="1"/>
</dbReference>
<dbReference type="EMBL" id="CP014476">
    <property type="protein sequence ID" value="AMK78865.1"/>
    <property type="molecule type" value="Genomic_DNA"/>
</dbReference>
<dbReference type="STRING" id="1538553.JT25_020655"/>
<dbReference type="AlphaFoldDB" id="A0A140E641"/>
<gene>
    <name evidence="2" type="ORF">JT25_020655</name>
</gene>
<dbReference type="Gene3D" id="3.60.110.10">
    <property type="entry name" value="Carbon-nitrogen hydrolase"/>
    <property type="match status" value="1"/>
</dbReference>
<dbReference type="GO" id="GO:0016787">
    <property type="term" value="F:hydrolase activity"/>
    <property type="evidence" value="ECO:0007669"/>
    <property type="project" value="UniProtKB-KW"/>
</dbReference>
<dbReference type="PROSITE" id="PS50263">
    <property type="entry name" value="CN_HYDROLASE"/>
    <property type="match status" value="1"/>
</dbReference>
<organism evidence="2 3">
    <name type="scientific">Methylomonas denitrificans</name>
    <dbReference type="NCBI Taxonomy" id="1538553"/>
    <lineage>
        <taxon>Bacteria</taxon>
        <taxon>Pseudomonadati</taxon>
        <taxon>Pseudomonadota</taxon>
        <taxon>Gammaproteobacteria</taxon>
        <taxon>Methylococcales</taxon>
        <taxon>Methylococcaceae</taxon>
        <taxon>Methylomonas</taxon>
    </lineage>
</organism>
<protein>
    <submittedName>
        <fullName evidence="2">Amidohydrolase</fullName>
    </submittedName>
</protein>
<reference evidence="2 3" key="1">
    <citation type="journal article" date="2015" name="Environ. Microbiol.">
        <title>Methane oxidation coupled to nitrate reduction under hypoxia by the Gammaproteobacterium Methylomonas denitrificans, sp. nov. type strain FJG1.</title>
        <authorList>
            <person name="Kits K.D."/>
            <person name="Klotz M.G."/>
            <person name="Stein L.Y."/>
        </authorList>
    </citation>
    <scope>NUCLEOTIDE SEQUENCE [LARGE SCALE GENOMIC DNA]</scope>
    <source>
        <strain evidence="2 3">FJG1</strain>
    </source>
</reference>
<dbReference type="PANTHER" id="PTHR23088:SF50">
    <property type="entry name" value="HYDROLASE YHCX"/>
    <property type="match status" value="1"/>
</dbReference>
<dbReference type="Proteomes" id="UP000030512">
    <property type="component" value="Chromosome"/>
</dbReference>
<dbReference type="InterPro" id="IPR036526">
    <property type="entry name" value="C-N_Hydrolase_sf"/>
</dbReference>
<dbReference type="OrthoDB" id="9811121at2"/>
<sequence length="286" mass="32474">MPKIASAQYDISFLESWENFAAKASRWVKEAADNKADILLFPEYACMELASLFPKAVYSSLNGQLDALQTLLPGYLDLFKTLAAEYRVYIQAGTYPVKHDSSEFRNHAYFFTPQGDVDYQEKLTMTRFENEQWHISRGLDIKLFDTVFGKVAINICYDSEFPHYARQQAERGATLILVPSCTDTEAGYYRVRIGCQARALENQCYVVQASLVGNAEWSEAVDVNCGAAAIYTPVDRGFPNNGILAIGEYNKTQWVYADLDLAAVDTVRQEGQVFNYRDWPKQFDCR</sequence>
<proteinExistence type="predicted"/>
<evidence type="ECO:0000313" key="2">
    <source>
        <dbReference type="EMBL" id="AMK78865.1"/>
    </source>
</evidence>
<name>A0A140E641_9GAMM</name>
<evidence type="ECO:0000313" key="3">
    <source>
        <dbReference type="Proteomes" id="UP000030512"/>
    </source>
</evidence>
<feature type="domain" description="CN hydrolase" evidence="1">
    <location>
        <begin position="2"/>
        <end position="261"/>
    </location>
</feature>
<dbReference type="PANTHER" id="PTHR23088">
    <property type="entry name" value="NITRILASE-RELATED"/>
    <property type="match status" value="1"/>
</dbReference>
<evidence type="ECO:0000259" key="1">
    <source>
        <dbReference type="PROSITE" id="PS50263"/>
    </source>
</evidence>
<dbReference type="SUPFAM" id="SSF56317">
    <property type="entry name" value="Carbon-nitrogen hydrolase"/>
    <property type="match status" value="1"/>
</dbReference>
<keyword evidence="3" id="KW-1185">Reference proteome</keyword>
<dbReference type="InterPro" id="IPR003010">
    <property type="entry name" value="C-N_Hydrolase"/>
</dbReference>
<accession>A0A140E641</accession>